<accession>A0A165GKE1</accession>
<sequence length="376" mass="41491">MLHRPPAPQVSRSPPPLHHPIPTHPHYAIPDPPATPLDAHSPHPKGQQGQQQGQQAGGYMRYTSSPMQPQAGFSPPPSYGGQQGYQPLGDMGGIGNMGMAGMSAPHMGNMGIPPTQQQSVQGMQMWGVNDATAAMGMQFGQSAMRAGQDYLDKNFSIHVPLPLIRHQFNVSNSYVLHKLRLLVFPWRHRPWARKPKQSDTGAQADGWQPPREDVNSPDLYIPTMALVTYILLSALQTGLQSRFHPEVLGVVASKALAVLLIEFLSIKLGCYLLNIQEHGQVMDLVAYGGYKFVGVIFTMLVGLLQLGRSVYWLTFLYAFCATAFFLLRSLRQVVLPDASAAPSNVTVTSAQRGRRIQFLFMIAVSQLLYMWILAWV</sequence>
<evidence type="ECO:0000256" key="1">
    <source>
        <dbReference type="ARBA" id="ARBA00009727"/>
    </source>
</evidence>
<evidence type="ECO:0000256" key="2">
    <source>
        <dbReference type="ARBA" id="ARBA00022448"/>
    </source>
</evidence>
<evidence type="ECO:0000256" key="4">
    <source>
        <dbReference type="ARBA" id="ARBA00022824"/>
    </source>
</evidence>
<dbReference type="Pfam" id="PF03878">
    <property type="entry name" value="YIF1"/>
    <property type="match status" value="1"/>
</dbReference>
<dbReference type="STRING" id="1353952.A0A165GKE1"/>
<feature type="region of interest" description="Disordered" evidence="10">
    <location>
        <begin position="1"/>
        <end position="85"/>
    </location>
</feature>
<dbReference type="GO" id="GO:0006888">
    <property type="term" value="P:endoplasmic reticulum to Golgi vesicle-mediated transport"/>
    <property type="evidence" value="ECO:0007669"/>
    <property type="project" value="UniProtKB-UniRule"/>
</dbReference>
<dbReference type="GO" id="GO:0000139">
    <property type="term" value="C:Golgi membrane"/>
    <property type="evidence" value="ECO:0007669"/>
    <property type="project" value="UniProtKB-SubCell"/>
</dbReference>
<dbReference type="GO" id="GO:0030134">
    <property type="term" value="C:COPII-coated ER to Golgi transport vesicle"/>
    <property type="evidence" value="ECO:0007669"/>
    <property type="project" value="TreeGrafter"/>
</dbReference>
<dbReference type="AlphaFoldDB" id="A0A165GKE1"/>
<feature type="transmembrane region" description="Helical" evidence="9">
    <location>
        <begin position="310"/>
        <end position="327"/>
    </location>
</feature>
<comment type="similarity">
    <text evidence="1 9">Belongs to the YIF1 family.</text>
</comment>
<evidence type="ECO:0000313" key="11">
    <source>
        <dbReference type="EMBL" id="KZT58183.1"/>
    </source>
</evidence>
<name>A0A165GKE1_9BASI</name>
<keyword evidence="8 9" id="KW-0472">Membrane</keyword>
<keyword evidence="3 9" id="KW-0812">Transmembrane</keyword>
<evidence type="ECO:0000256" key="7">
    <source>
        <dbReference type="ARBA" id="ARBA00023034"/>
    </source>
</evidence>
<evidence type="ECO:0000313" key="12">
    <source>
        <dbReference type="Proteomes" id="UP000076842"/>
    </source>
</evidence>
<comment type="subcellular location">
    <subcellularLocation>
        <location evidence="9">Endoplasmic reticulum membrane</location>
        <topology evidence="9">Multi-pass membrane protein</topology>
    </subcellularLocation>
    <subcellularLocation>
        <location evidence="9">Golgi apparatus membrane</location>
        <topology evidence="9">Multi-pass membrane protein</topology>
    </subcellularLocation>
</comment>
<dbReference type="GO" id="GO:0005789">
    <property type="term" value="C:endoplasmic reticulum membrane"/>
    <property type="evidence" value="ECO:0007669"/>
    <property type="project" value="UniProtKB-SubCell"/>
</dbReference>
<dbReference type="PANTHER" id="PTHR14083:SF0">
    <property type="entry name" value="YIP1D-INTERACTING FACTOR 1, ISOFORM C"/>
    <property type="match status" value="1"/>
</dbReference>
<dbReference type="GO" id="GO:0015031">
    <property type="term" value="P:protein transport"/>
    <property type="evidence" value="ECO:0007669"/>
    <property type="project" value="UniProtKB-KW"/>
</dbReference>
<comment type="function">
    <text evidence="9">Has a role in transport between endoplasmic reticulum and Golgi.</text>
</comment>
<reference evidence="11 12" key="1">
    <citation type="journal article" date="2016" name="Mol. Biol. Evol.">
        <title>Comparative Genomics of Early-Diverging Mushroom-Forming Fungi Provides Insights into the Origins of Lignocellulose Decay Capabilities.</title>
        <authorList>
            <person name="Nagy L.G."/>
            <person name="Riley R."/>
            <person name="Tritt A."/>
            <person name="Adam C."/>
            <person name="Daum C."/>
            <person name="Floudas D."/>
            <person name="Sun H."/>
            <person name="Yadav J.S."/>
            <person name="Pangilinan J."/>
            <person name="Larsson K.H."/>
            <person name="Matsuura K."/>
            <person name="Barry K."/>
            <person name="Labutti K."/>
            <person name="Kuo R."/>
            <person name="Ohm R.A."/>
            <person name="Bhattacharya S.S."/>
            <person name="Shirouzu T."/>
            <person name="Yoshinaga Y."/>
            <person name="Martin F.M."/>
            <person name="Grigoriev I.V."/>
            <person name="Hibbett D.S."/>
        </authorList>
    </citation>
    <scope>NUCLEOTIDE SEQUENCE [LARGE SCALE GENOMIC DNA]</scope>
    <source>
        <strain evidence="11 12">HHB12733</strain>
    </source>
</reference>
<evidence type="ECO:0000256" key="3">
    <source>
        <dbReference type="ARBA" id="ARBA00022692"/>
    </source>
</evidence>
<dbReference type="Proteomes" id="UP000076842">
    <property type="component" value="Unassembled WGS sequence"/>
</dbReference>
<keyword evidence="7 9" id="KW-0333">Golgi apparatus</keyword>
<dbReference type="PANTHER" id="PTHR14083">
    <property type="entry name" value="YIP1 INTERACTING FACTOR HOMOLOG YIF1 PROTEIN"/>
    <property type="match status" value="1"/>
</dbReference>
<dbReference type="OrthoDB" id="337750at2759"/>
<keyword evidence="2 9" id="KW-0813">Transport</keyword>
<feature type="transmembrane region" description="Helical" evidence="9">
    <location>
        <begin position="358"/>
        <end position="375"/>
    </location>
</feature>
<keyword evidence="12" id="KW-1185">Reference proteome</keyword>
<evidence type="ECO:0000256" key="5">
    <source>
        <dbReference type="ARBA" id="ARBA00022927"/>
    </source>
</evidence>
<dbReference type="FunCoup" id="A0A165GKE1">
    <property type="interactions" value="287"/>
</dbReference>
<protein>
    <recommendedName>
        <fullName evidence="9">Protein YIF1</fullName>
    </recommendedName>
</protein>
<evidence type="ECO:0000256" key="10">
    <source>
        <dbReference type="SAM" id="MobiDB-lite"/>
    </source>
</evidence>
<keyword evidence="5 9" id="KW-0653">Protein transport</keyword>
<dbReference type="GO" id="GO:0005793">
    <property type="term" value="C:endoplasmic reticulum-Golgi intermediate compartment"/>
    <property type="evidence" value="ECO:0007669"/>
    <property type="project" value="UniProtKB-UniRule"/>
</dbReference>
<organism evidence="11 12">
    <name type="scientific">Calocera cornea HHB12733</name>
    <dbReference type="NCBI Taxonomy" id="1353952"/>
    <lineage>
        <taxon>Eukaryota</taxon>
        <taxon>Fungi</taxon>
        <taxon>Dikarya</taxon>
        <taxon>Basidiomycota</taxon>
        <taxon>Agaricomycotina</taxon>
        <taxon>Dacrymycetes</taxon>
        <taxon>Dacrymycetales</taxon>
        <taxon>Dacrymycetaceae</taxon>
        <taxon>Calocera</taxon>
    </lineage>
</organism>
<dbReference type="InParanoid" id="A0A165GKE1"/>
<dbReference type="InterPro" id="IPR005578">
    <property type="entry name" value="Yif1_fam"/>
</dbReference>
<keyword evidence="6 9" id="KW-1133">Transmembrane helix</keyword>
<feature type="compositionally biased region" description="Pro residues" evidence="10">
    <location>
        <begin position="1"/>
        <end position="23"/>
    </location>
</feature>
<feature type="transmembrane region" description="Helical" evidence="9">
    <location>
        <begin position="251"/>
        <end position="272"/>
    </location>
</feature>
<gene>
    <name evidence="11" type="ORF">CALCODRAFT_482573</name>
</gene>
<feature type="transmembrane region" description="Helical" evidence="9">
    <location>
        <begin position="284"/>
        <end position="304"/>
    </location>
</feature>
<evidence type="ECO:0000256" key="8">
    <source>
        <dbReference type="ARBA" id="ARBA00023136"/>
    </source>
</evidence>
<proteinExistence type="inferred from homology"/>
<keyword evidence="4 9" id="KW-0256">Endoplasmic reticulum</keyword>
<evidence type="ECO:0000256" key="6">
    <source>
        <dbReference type="ARBA" id="ARBA00022989"/>
    </source>
</evidence>
<feature type="compositionally biased region" description="Low complexity" evidence="10">
    <location>
        <begin position="46"/>
        <end position="58"/>
    </location>
</feature>
<evidence type="ECO:0000256" key="9">
    <source>
        <dbReference type="RuleBase" id="RU368073"/>
    </source>
</evidence>
<dbReference type="EMBL" id="KV423954">
    <property type="protein sequence ID" value="KZT58183.1"/>
    <property type="molecule type" value="Genomic_DNA"/>
</dbReference>
<feature type="region of interest" description="Disordered" evidence="10">
    <location>
        <begin position="192"/>
        <end position="214"/>
    </location>
</feature>